<keyword evidence="16" id="KW-1185">Reference proteome</keyword>
<evidence type="ECO:0000256" key="8">
    <source>
        <dbReference type="ARBA" id="ARBA00023053"/>
    </source>
</evidence>
<name>A0A1M6HDK2_9FIRM</name>
<dbReference type="PROSITE" id="PS50283">
    <property type="entry name" value="NA_SOLUT_SYMP_3"/>
    <property type="match status" value="1"/>
</dbReference>
<evidence type="ECO:0000256" key="7">
    <source>
        <dbReference type="ARBA" id="ARBA00022989"/>
    </source>
</evidence>
<sequence length="475" mass="52046">MNKIMMYLIAFSVYSLLILIAGKGGLKETETVEDFFVGGKSMKLMPSIFTFTATWFSVASMMGFTGSVYNSGYEVFLMSVVGWFFGAGFLVLIVDVIRDYDLTTIPEFFRKRYGSKGLQVFGGLTVIFCYIMYIIIQITGFGIVVSNLLDISYSMSIFLVYLFIVYTTYGGFFSVARTDALNIIITIIGVVITAFLILGRFESISSLHFLAKEAAVENSGSIFRINTPVPVLISTSMAWGLGLAVNPQYLIRISAADSALTAKKMISYSVFILAVLYVLLALVGLGGRVLEPQIQSIVPVDEIYSYLINNTIYTRFSGLILIGMAAAAISTINSQLLILSSGFMVDIVTTVAGREIRQDRMLNYSRIVIVAAATASLTLSFTPPSSLLIYGSIIWSIFSITFFIPVYGGSIWKKANSTGATASITAGLVVMLYSLQKQGFFNSSYNVHPVIPSFAAAVVFFILFTYIGELYENKA</sequence>
<gene>
    <name evidence="15" type="ORF">SAMN02745751_01982</name>
</gene>
<comment type="subcellular location">
    <subcellularLocation>
        <location evidence="1">Cell membrane</location>
        <topology evidence="1">Multi-pass membrane protein</topology>
    </subcellularLocation>
</comment>
<dbReference type="Proteomes" id="UP000184052">
    <property type="component" value="Unassembled WGS sequence"/>
</dbReference>
<comment type="similarity">
    <text evidence="2 13">Belongs to the sodium:solute symporter (SSF) (TC 2.A.21) family.</text>
</comment>
<feature type="transmembrane region" description="Helical" evidence="14">
    <location>
        <begin position="118"/>
        <end position="145"/>
    </location>
</feature>
<keyword evidence="6" id="KW-0769">Symport</keyword>
<dbReference type="GO" id="GO:0005886">
    <property type="term" value="C:plasma membrane"/>
    <property type="evidence" value="ECO:0007669"/>
    <property type="project" value="UniProtKB-SubCell"/>
</dbReference>
<dbReference type="GO" id="GO:0006814">
    <property type="term" value="P:sodium ion transport"/>
    <property type="evidence" value="ECO:0007669"/>
    <property type="project" value="UniProtKB-KW"/>
</dbReference>
<evidence type="ECO:0000313" key="16">
    <source>
        <dbReference type="Proteomes" id="UP000184052"/>
    </source>
</evidence>
<feature type="transmembrane region" description="Helical" evidence="14">
    <location>
        <begin position="47"/>
        <end position="69"/>
    </location>
</feature>
<accession>A0A1M6HDK2</accession>
<dbReference type="InterPro" id="IPR038377">
    <property type="entry name" value="Na/Glc_symporter_sf"/>
</dbReference>
<keyword evidence="5 14" id="KW-0812">Transmembrane</keyword>
<evidence type="ECO:0000256" key="14">
    <source>
        <dbReference type="SAM" id="Phobius"/>
    </source>
</evidence>
<evidence type="ECO:0000313" key="15">
    <source>
        <dbReference type="EMBL" id="SHJ20290.1"/>
    </source>
</evidence>
<dbReference type="PANTHER" id="PTHR48086:SF3">
    <property type="entry name" value="SODIUM_PROLINE SYMPORTER"/>
    <property type="match status" value="1"/>
</dbReference>
<dbReference type="AlphaFoldDB" id="A0A1M6HDK2"/>
<dbReference type="STRING" id="1121476.SAMN02745751_01982"/>
<evidence type="ECO:0000256" key="4">
    <source>
        <dbReference type="ARBA" id="ARBA00022475"/>
    </source>
</evidence>
<evidence type="ECO:0000256" key="10">
    <source>
        <dbReference type="ARBA" id="ARBA00023136"/>
    </source>
</evidence>
<keyword evidence="11" id="KW-0739">Sodium transport</keyword>
<evidence type="ECO:0000256" key="1">
    <source>
        <dbReference type="ARBA" id="ARBA00004651"/>
    </source>
</evidence>
<protein>
    <submittedName>
        <fullName evidence="15">Solute:Na+ symporter, SSS family</fullName>
    </submittedName>
</protein>
<dbReference type="GO" id="GO:0015293">
    <property type="term" value="F:symporter activity"/>
    <property type="evidence" value="ECO:0007669"/>
    <property type="project" value="UniProtKB-KW"/>
</dbReference>
<dbReference type="CDD" id="cd10322">
    <property type="entry name" value="SLC5sbd"/>
    <property type="match status" value="1"/>
</dbReference>
<dbReference type="Pfam" id="PF00474">
    <property type="entry name" value="SSF"/>
    <property type="match status" value="1"/>
</dbReference>
<evidence type="ECO:0000256" key="5">
    <source>
        <dbReference type="ARBA" id="ARBA00022692"/>
    </source>
</evidence>
<dbReference type="EMBL" id="FQZL01000013">
    <property type="protein sequence ID" value="SHJ20290.1"/>
    <property type="molecule type" value="Genomic_DNA"/>
</dbReference>
<evidence type="ECO:0000256" key="6">
    <source>
        <dbReference type="ARBA" id="ARBA00022847"/>
    </source>
</evidence>
<feature type="transmembrane region" description="Helical" evidence="14">
    <location>
        <begin position="266"/>
        <end position="286"/>
    </location>
</feature>
<feature type="transmembrane region" description="Helical" evidence="14">
    <location>
        <begin position="151"/>
        <end position="169"/>
    </location>
</feature>
<keyword evidence="9" id="KW-0406">Ion transport</keyword>
<feature type="transmembrane region" description="Helical" evidence="14">
    <location>
        <begin position="6"/>
        <end position="26"/>
    </location>
</feature>
<feature type="transmembrane region" description="Helical" evidence="14">
    <location>
        <begin position="316"/>
        <end position="340"/>
    </location>
</feature>
<keyword evidence="4" id="KW-1003">Cell membrane</keyword>
<evidence type="ECO:0000256" key="3">
    <source>
        <dbReference type="ARBA" id="ARBA00022448"/>
    </source>
</evidence>
<keyword evidence="7 14" id="KW-1133">Transmembrane helix</keyword>
<dbReference type="Gene3D" id="1.20.1730.10">
    <property type="entry name" value="Sodium/glucose cotransporter"/>
    <property type="match status" value="1"/>
</dbReference>
<feature type="transmembrane region" description="Helical" evidence="14">
    <location>
        <begin position="75"/>
        <end position="97"/>
    </location>
</feature>
<evidence type="ECO:0000256" key="2">
    <source>
        <dbReference type="ARBA" id="ARBA00006434"/>
    </source>
</evidence>
<proteinExistence type="inferred from homology"/>
<feature type="transmembrane region" description="Helical" evidence="14">
    <location>
        <begin position="181"/>
        <end position="201"/>
    </location>
</feature>
<feature type="transmembrane region" description="Helical" evidence="14">
    <location>
        <begin position="361"/>
        <end position="381"/>
    </location>
</feature>
<dbReference type="OrthoDB" id="9766407at2"/>
<dbReference type="PANTHER" id="PTHR48086">
    <property type="entry name" value="SODIUM/PROLINE SYMPORTER-RELATED"/>
    <property type="match status" value="1"/>
</dbReference>
<feature type="transmembrane region" description="Helical" evidence="14">
    <location>
        <begin position="419"/>
        <end position="435"/>
    </location>
</feature>
<keyword evidence="10 14" id="KW-0472">Membrane</keyword>
<evidence type="ECO:0000256" key="9">
    <source>
        <dbReference type="ARBA" id="ARBA00023065"/>
    </source>
</evidence>
<keyword evidence="3" id="KW-0813">Transport</keyword>
<organism evidence="15 16">
    <name type="scientific">Dethiosulfatibacter aminovorans DSM 17477</name>
    <dbReference type="NCBI Taxonomy" id="1121476"/>
    <lineage>
        <taxon>Bacteria</taxon>
        <taxon>Bacillati</taxon>
        <taxon>Bacillota</taxon>
        <taxon>Tissierellia</taxon>
        <taxon>Dethiosulfatibacter</taxon>
    </lineage>
</organism>
<evidence type="ECO:0000256" key="11">
    <source>
        <dbReference type="ARBA" id="ARBA00023201"/>
    </source>
</evidence>
<feature type="transmembrane region" description="Helical" evidence="14">
    <location>
        <begin position="387"/>
        <end position="407"/>
    </location>
</feature>
<comment type="catalytic activity">
    <reaction evidence="12">
        <text>L-proline(in) + Na(+)(in) = L-proline(out) + Na(+)(out)</text>
        <dbReference type="Rhea" id="RHEA:28967"/>
        <dbReference type="ChEBI" id="CHEBI:29101"/>
        <dbReference type="ChEBI" id="CHEBI:60039"/>
    </reaction>
</comment>
<dbReference type="InterPro" id="IPR050277">
    <property type="entry name" value="Sodium:Solute_Symporter"/>
</dbReference>
<keyword evidence="8" id="KW-0915">Sodium</keyword>
<evidence type="ECO:0000256" key="13">
    <source>
        <dbReference type="RuleBase" id="RU362091"/>
    </source>
</evidence>
<feature type="transmembrane region" description="Helical" evidence="14">
    <location>
        <begin position="221"/>
        <end position="245"/>
    </location>
</feature>
<reference evidence="15 16" key="1">
    <citation type="submission" date="2016-11" db="EMBL/GenBank/DDBJ databases">
        <authorList>
            <person name="Jaros S."/>
            <person name="Januszkiewicz K."/>
            <person name="Wedrychowicz H."/>
        </authorList>
    </citation>
    <scope>NUCLEOTIDE SEQUENCE [LARGE SCALE GENOMIC DNA]</scope>
    <source>
        <strain evidence="15 16">DSM 17477</strain>
    </source>
</reference>
<dbReference type="InterPro" id="IPR001734">
    <property type="entry name" value="Na/solute_symporter"/>
</dbReference>
<dbReference type="RefSeq" id="WP_073049428.1">
    <property type="nucleotide sequence ID" value="NZ_FQZL01000013.1"/>
</dbReference>
<evidence type="ECO:0000256" key="12">
    <source>
        <dbReference type="ARBA" id="ARBA00033708"/>
    </source>
</evidence>
<feature type="transmembrane region" description="Helical" evidence="14">
    <location>
        <begin position="447"/>
        <end position="467"/>
    </location>
</feature>